<proteinExistence type="predicted"/>
<protein>
    <submittedName>
        <fullName evidence="1">Uncharacterized protein</fullName>
    </submittedName>
</protein>
<accession>A0ABW5KFH7</accession>
<sequence length="308" mass="36769">MEVNMDLNFLKQFEFATVKYNDQDYLKIYSYPDQLSEMTQISLLEFENKYERELIHIRLILSHSFNLFVSEAINILSNIENDKIIIEKAKDKLFILATSIMDQNQLGYEFITNQVGNFTFLFFQSLIQELLRRIEEIENLFSIIKPYLKVEEHKLIAYESLVNEMDKLESISLNDWKNILLTPVNEIDLIETNVISINRVQDNILNTSNTLKKLSFEDAIRIEAKEDFEHWYKRFCINEPTTEKIDVVLFFKLMNKLGYFRQEYNIHDLYLLTIDRTKIKIAFNTFKNNGRKKFENWMDGKPQIPTFT</sequence>
<organism evidence="1 2">
    <name type="scientific">Sphingobacterium suaedae</name>
    <dbReference type="NCBI Taxonomy" id="1686402"/>
    <lineage>
        <taxon>Bacteria</taxon>
        <taxon>Pseudomonadati</taxon>
        <taxon>Bacteroidota</taxon>
        <taxon>Sphingobacteriia</taxon>
        <taxon>Sphingobacteriales</taxon>
        <taxon>Sphingobacteriaceae</taxon>
        <taxon>Sphingobacterium</taxon>
    </lineage>
</organism>
<evidence type="ECO:0000313" key="2">
    <source>
        <dbReference type="Proteomes" id="UP001597545"/>
    </source>
</evidence>
<reference evidence="2" key="1">
    <citation type="journal article" date="2019" name="Int. J. Syst. Evol. Microbiol.">
        <title>The Global Catalogue of Microorganisms (GCM) 10K type strain sequencing project: providing services to taxonomists for standard genome sequencing and annotation.</title>
        <authorList>
            <consortium name="The Broad Institute Genomics Platform"/>
            <consortium name="The Broad Institute Genome Sequencing Center for Infectious Disease"/>
            <person name="Wu L."/>
            <person name="Ma J."/>
        </authorList>
    </citation>
    <scope>NUCLEOTIDE SEQUENCE [LARGE SCALE GENOMIC DNA]</scope>
    <source>
        <strain evidence="2">KCTC 42662</strain>
    </source>
</reference>
<gene>
    <name evidence="1" type="ORF">ACFSR5_07460</name>
</gene>
<keyword evidence="2" id="KW-1185">Reference proteome</keyword>
<dbReference type="RefSeq" id="WP_380902266.1">
    <property type="nucleotide sequence ID" value="NZ_JBHUEG010000007.1"/>
</dbReference>
<dbReference type="Proteomes" id="UP001597545">
    <property type="component" value="Unassembled WGS sequence"/>
</dbReference>
<dbReference type="EMBL" id="JBHULR010000003">
    <property type="protein sequence ID" value="MFD2547477.1"/>
    <property type="molecule type" value="Genomic_DNA"/>
</dbReference>
<name>A0ABW5KFH7_9SPHI</name>
<evidence type="ECO:0000313" key="1">
    <source>
        <dbReference type="EMBL" id="MFD2547477.1"/>
    </source>
</evidence>
<comment type="caution">
    <text evidence="1">The sequence shown here is derived from an EMBL/GenBank/DDBJ whole genome shotgun (WGS) entry which is preliminary data.</text>
</comment>